<dbReference type="HOGENOM" id="CLU_622422_0_0_11"/>
<keyword evidence="4" id="KW-0378">Hydrolase</keyword>
<dbReference type="KEGG" id="nno:NONO_c73290"/>
<dbReference type="EMBL" id="CP006850">
    <property type="protein sequence ID" value="AHH22085.1"/>
    <property type="molecule type" value="Genomic_DNA"/>
</dbReference>
<keyword evidence="2" id="KW-0238">DNA-binding</keyword>
<dbReference type="GO" id="GO:0003678">
    <property type="term" value="F:DNA helicase activity"/>
    <property type="evidence" value="ECO:0007669"/>
    <property type="project" value="InterPro"/>
</dbReference>
<dbReference type="RefSeq" id="WP_237755052.1">
    <property type="nucleotide sequence ID" value="NZ_CP006850.1"/>
</dbReference>
<evidence type="ECO:0000256" key="1">
    <source>
        <dbReference type="ARBA" id="ARBA00022705"/>
    </source>
</evidence>
<keyword evidence="1" id="KW-0235">DNA replication</keyword>
<protein>
    <submittedName>
        <fullName evidence="4">Putative DNA helicase</fullName>
    </submittedName>
</protein>
<organism evidence="4 5">
    <name type="scientific">Nocardia nova SH22a</name>
    <dbReference type="NCBI Taxonomy" id="1415166"/>
    <lineage>
        <taxon>Bacteria</taxon>
        <taxon>Bacillati</taxon>
        <taxon>Actinomycetota</taxon>
        <taxon>Actinomycetes</taxon>
        <taxon>Mycobacteriales</taxon>
        <taxon>Nocardiaceae</taxon>
        <taxon>Nocardia</taxon>
    </lineage>
</organism>
<keyword evidence="4" id="KW-0547">Nucleotide-binding</keyword>
<evidence type="ECO:0000259" key="3">
    <source>
        <dbReference type="Pfam" id="PF00772"/>
    </source>
</evidence>
<dbReference type="STRING" id="1415166.NONO_c73290"/>
<keyword evidence="4" id="KW-0347">Helicase</keyword>
<dbReference type="SUPFAM" id="SSF48024">
    <property type="entry name" value="N-terminal domain of DnaB helicase"/>
    <property type="match status" value="1"/>
</dbReference>
<accession>W5TRS6</accession>
<dbReference type="Gene3D" id="3.40.50.300">
    <property type="entry name" value="P-loop containing nucleotide triphosphate hydrolases"/>
    <property type="match status" value="1"/>
</dbReference>
<evidence type="ECO:0000313" key="4">
    <source>
        <dbReference type="EMBL" id="AHH22085.1"/>
    </source>
</evidence>
<dbReference type="Pfam" id="PF13481">
    <property type="entry name" value="AAA_25"/>
    <property type="match status" value="1"/>
</dbReference>
<evidence type="ECO:0000313" key="5">
    <source>
        <dbReference type="Proteomes" id="UP000019150"/>
    </source>
</evidence>
<evidence type="ECO:0000256" key="2">
    <source>
        <dbReference type="ARBA" id="ARBA00023125"/>
    </source>
</evidence>
<name>W5TRS6_9NOCA</name>
<dbReference type="InterPro" id="IPR007693">
    <property type="entry name" value="DNA_helicase_DnaB-like_N"/>
</dbReference>
<dbReference type="InterPro" id="IPR016136">
    <property type="entry name" value="DNA_helicase_N/primase_C"/>
</dbReference>
<sequence length="439" mass="48224">MAGMNDEVRYDGTAEKAILGAVMMGSGELYDLFATIAPDDWYVPAHCHIATVISGLLADNRSVTPETVLVEAQSRGLVPARLAPGLLLDCVQIAAIPESVPLLADRVRDLATARGLSQTGIWLAQAMESAWNTGTDPADIAAAIAKVRRACDEAEQRTAAIDTPPPMGMGDFLDIEDIRSWIIPGLLERMERIVLTGAEGGGKTVLCTQLACSMAAGMHPFTGEPLGSGGRGIRVLVVDCENSPAQSRRRFRWMTSLVDAARHKHGLSPTEWSEQMFIEMRPAGIDLLNAREVVWLDHAIAATAPDLLVLGPLYKLHHANINDETAARELVWQLDLLREKHGFALLTEAHSGNATDLNGDRQMRPSGSSLFRRWSEFGFGLRRSKLDPGKARAELVDVVSWRGSREERAWPTRLQHSHLLPWMPADPEYYEQIPRIRPA</sequence>
<dbReference type="AlphaFoldDB" id="W5TRS6"/>
<dbReference type="Proteomes" id="UP000019150">
    <property type="component" value="Chromosome"/>
</dbReference>
<dbReference type="SUPFAM" id="SSF52540">
    <property type="entry name" value="P-loop containing nucleoside triphosphate hydrolases"/>
    <property type="match status" value="1"/>
</dbReference>
<feature type="domain" description="DNA helicase DnaB-like N-terminal" evidence="3">
    <location>
        <begin position="12"/>
        <end position="99"/>
    </location>
</feature>
<gene>
    <name evidence="4" type="ORF">NONO_c73290</name>
</gene>
<proteinExistence type="predicted"/>
<keyword evidence="5" id="KW-1185">Reference proteome</keyword>
<dbReference type="Pfam" id="PF00772">
    <property type="entry name" value="DnaB"/>
    <property type="match status" value="1"/>
</dbReference>
<dbReference type="Gene3D" id="1.10.860.10">
    <property type="entry name" value="DNAb Helicase, Chain A"/>
    <property type="match status" value="1"/>
</dbReference>
<dbReference type="GO" id="GO:0003677">
    <property type="term" value="F:DNA binding"/>
    <property type="evidence" value="ECO:0007669"/>
    <property type="project" value="UniProtKB-KW"/>
</dbReference>
<dbReference type="GO" id="GO:0006260">
    <property type="term" value="P:DNA replication"/>
    <property type="evidence" value="ECO:0007669"/>
    <property type="project" value="UniProtKB-KW"/>
</dbReference>
<dbReference type="InterPro" id="IPR036185">
    <property type="entry name" value="DNA_heli_DnaB-like_N_sf"/>
</dbReference>
<dbReference type="GO" id="GO:0005524">
    <property type="term" value="F:ATP binding"/>
    <property type="evidence" value="ECO:0007669"/>
    <property type="project" value="InterPro"/>
</dbReference>
<dbReference type="eggNOG" id="COG1066">
    <property type="taxonomic scope" value="Bacteria"/>
</dbReference>
<dbReference type="InterPro" id="IPR027417">
    <property type="entry name" value="P-loop_NTPase"/>
</dbReference>
<reference evidence="4 5" key="1">
    <citation type="journal article" date="2014" name="Appl. Environ. Microbiol.">
        <title>Insights into the Microbial Degradation of Rubber and Gutta-Percha by Analysis of the Complete Genome of Nocardia nova SH22a.</title>
        <authorList>
            <person name="Luo Q."/>
            <person name="Hiessl S."/>
            <person name="Poehlein A."/>
            <person name="Daniel R."/>
            <person name="Steinbuchel A."/>
        </authorList>
    </citation>
    <scope>NUCLEOTIDE SEQUENCE [LARGE SCALE GENOMIC DNA]</scope>
    <source>
        <strain evidence="4">SH22a</strain>
    </source>
</reference>
<keyword evidence="4" id="KW-0067">ATP-binding</keyword>
<dbReference type="PATRIC" id="fig|1415166.3.peg.7521"/>